<comment type="pathway">
    <text evidence="4">Quinol/quinone metabolism; menaquinone biosynthesis.</text>
</comment>
<dbReference type="EC" id="5.4.4.2" evidence="4"/>
<feature type="active site" description="Proton donor" evidence="4">
    <location>
        <position position="267"/>
    </location>
</feature>
<dbReference type="PANTHER" id="PTHR42839">
    <property type="entry name" value="ISOCHORISMATE SYNTHASE ENTC"/>
    <property type="match status" value="1"/>
</dbReference>
<feature type="binding site" evidence="4">
    <location>
        <position position="446"/>
    </location>
    <ligand>
        <name>Mg(2+)</name>
        <dbReference type="ChEBI" id="CHEBI:18420"/>
    </ligand>
</feature>
<dbReference type="InterPro" id="IPR005801">
    <property type="entry name" value="ADC_synthase"/>
</dbReference>
<keyword evidence="7" id="KW-1185">Reference proteome</keyword>
<name>A0A368XG07_9BACI</name>
<proteinExistence type="inferred from homology"/>
<dbReference type="InterPro" id="IPR015890">
    <property type="entry name" value="Chorismate_C"/>
</dbReference>
<dbReference type="InterPro" id="IPR019999">
    <property type="entry name" value="Anth_synth_I-like"/>
</dbReference>
<dbReference type="OrthoDB" id="9803598at2"/>
<organism evidence="6 7">
    <name type="scientific">Saliterribacillus persicus</name>
    <dbReference type="NCBI Taxonomy" id="930114"/>
    <lineage>
        <taxon>Bacteria</taxon>
        <taxon>Bacillati</taxon>
        <taxon>Bacillota</taxon>
        <taxon>Bacilli</taxon>
        <taxon>Bacillales</taxon>
        <taxon>Bacillaceae</taxon>
        <taxon>Saliterribacillus</taxon>
    </lineage>
</organism>
<dbReference type="AlphaFoldDB" id="A0A368XG07"/>
<sequence length="460" mass="51734">MIETKEKHIDGVLKAARSQATRMHAPTFVSVTNEIDTVDPLGFFQAGKNIDGNRVFWSSATENKSFIGVGKAYTLKAKETSYASVRKQWEELLEHAIIDNAYPLTTPKAFGGFTFDEKMTSTNTDWKEFQGSQFLVPAYVLTMEDDHFYLTINCIVDTTTSLEILSKQISEDTKMLARANFIQEPLSTIENRYEEDPKDWMELVKQATRTIKTSTVDKIVLARELLLDFKNTVDITVVLHHLLQAQSNSYVFAFDSMESSFIGATPERLVRVENQSVLSACLAGTAKRGQTDFEDALIGDRLLHDDKNLHEHQFVVDMIREAISAVSTTMEIPDRPVLYPLKNLQHLYTPVKAELKSSYGILDVVEKLHPTPALAGYPREEAMQFIRSYESLDRGWYGAPIGWFDQDFNGEFAVAIRSALINDTKATLFAGCGVVKDSNSLKEYEETNIKFTPMLSALGG</sequence>
<evidence type="ECO:0000259" key="5">
    <source>
        <dbReference type="Pfam" id="PF00425"/>
    </source>
</evidence>
<comment type="similarity">
    <text evidence="2 4">Belongs to the isochorismate synthase family.</text>
</comment>
<dbReference type="PANTHER" id="PTHR42839:SF1">
    <property type="entry name" value="ISOCHORISMATE SYNTHASE MENF"/>
    <property type="match status" value="1"/>
</dbReference>
<keyword evidence="4" id="KW-0474">Menaquinone biosynthesis</keyword>
<dbReference type="EMBL" id="QPJJ01000008">
    <property type="protein sequence ID" value="RCW66922.1"/>
    <property type="molecule type" value="Genomic_DNA"/>
</dbReference>
<comment type="cofactor">
    <cofactor evidence="4">
        <name>Mg(2+)</name>
        <dbReference type="ChEBI" id="CHEBI:18420"/>
    </cofactor>
</comment>
<dbReference type="GO" id="GO:0000287">
    <property type="term" value="F:magnesium ion binding"/>
    <property type="evidence" value="ECO:0007669"/>
    <property type="project" value="UniProtKB-UniRule"/>
</dbReference>
<dbReference type="NCBIfam" id="TIGR00543">
    <property type="entry name" value="isochor_syn"/>
    <property type="match status" value="1"/>
</dbReference>
<dbReference type="PRINTS" id="PR00095">
    <property type="entry name" value="ANTSNTHASEI"/>
</dbReference>
<dbReference type="InterPro" id="IPR004561">
    <property type="entry name" value="IsoChor_synthase"/>
</dbReference>
<evidence type="ECO:0000313" key="7">
    <source>
        <dbReference type="Proteomes" id="UP000252585"/>
    </source>
</evidence>
<gene>
    <name evidence="4" type="primary">menF</name>
    <name evidence="6" type="ORF">DFR57_10817</name>
</gene>
<comment type="function">
    <text evidence="4">Catalyzes the conversion of chorismate to isochorismate.</text>
</comment>
<keyword evidence="4" id="KW-0460">Magnesium</keyword>
<dbReference type="UniPathway" id="UPA01057">
    <property type="reaction ID" value="UER00163"/>
</dbReference>
<dbReference type="GO" id="GO:0008909">
    <property type="term" value="F:isochorismate synthase activity"/>
    <property type="evidence" value="ECO:0007669"/>
    <property type="project" value="UniProtKB-UniRule"/>
</dbReference>
<accession>A0A368XG07</accession>
<protein>
    <recommendedName>
        <fullName evidence="4">Isochorismate synthase MenF</fullName>
        <ecNumber evidence="4">5.4.4.2</ecNumber>
    </recommendedName>
    <alternativeName>
        <fullName evidence="4">Isochorismate mutase</fullName>
    </alternativeName>
</protein>
<dbReference type="Proteomes" id="UP000252585">
    <property type="component" value="Unassembled WGS sequence"/>
</dbReference>
<evidence type="ECO:0000256" key="1">
    <source>
        <dbReference type="ARBA" id="ARBA00000799"/>
    </source>
</evidence>
<keyword evidence="4" id="KW-0479">Metal-binding</keyword>
<feature type="active site" description="Proton acceptor" evidence="4">
    <location>
        <position position="218"/>
    </location>
</feature>
<comment type="caution">
    <text evidence="6">The sequence shown here is derived from an EMBL/GenBank/DDBJ whole genome shotgun (WGS) entry which is preliminary data.</text>
</comment>
<comment type="pathway">
    <text evidence="4">Quinol/quinone metabolism; 1,4-dihydroxy-2-naphthoate biosynthesis; 1,4-dihydroxy-2-naphthoate from chorismate: step 1/7.</text>
</comment>
<dbReference type="RefSeq" id="WP_114353074.1">
    <property type="nucleotide sequence ID" value="NZ_QPJJ01000008.1"/>
</dbReference>
<feature type="binding site" evidence="4">
    <location>
        <position position="311"/>
    </location>
    <ligand>
        <name>Mg(2+)</name>
        <dbReference type="ChEBI" id="CHEBI:18420"/>
    </ligand>
</feature>
<evidence type="ECO:0000256" key="2">
    <source>
        <dbReference type="ARBA" id="ARBA00005297"/>
    </source>
</evidence>
<dbReference type="GO" id="GO:0009234">
    <property type="term" value="P:menaquinone biosynthetic process"/>
    <property type="evidence" value="ECO:0007669"/>
    <property type="project" value="UniProtKB-UniRule"/>
</dbReference>
<reference evidence="6 7" key="1">
    <citation type="submission" date="2018-07" db="EMBL/GenBank/DDBJ databases">
        <title>Genomic Encyclopedia of Type Strains, Phase IV (KMG-IV): sequencing the most valuable type-strain genomes for metagenomic binning, comparative biology and taxonomic classification.</title>
        <authorList>
            <person name="Goeker M."/>
        </authorList>
    </citation>
    <scope>NUCLEOTIDE SEQUENCE [LARGE SCALE GENOMIC DNA]</scope>
    <source>
        <strain evidence="6 7">DSM 27696</strain>
    </source>
</reference>
<feature type="domain" description="Chorismate-utilising enzyme C-terminal" evidence="5">
    <location>
        <begin position="197"/>
        <end position="450"/>
    </location>
</feature>
<dbReference type="InterPro" id="IPR034681">
    <property type="entry name" value="MenF"/>
</dbReference>
<evidence type="ECO:0000256" key="3">
    <source>
        <dbReference type="ARBA" id="ARBA00023235"/>
    </source>
</evidence>
<dbReference type="GO" id="GO:0009697">
    <property type="term" value="P:salicylic acid biosynthetic process"/>
    <property type="evidence" value="ECO:0007669"/>
    <property type="project" value="TreeGrafter"/>
</dbReference>
<dbReference type="HAMAP" id="MF_01935">
    <property type="entry name" value="MenF"/>
    <property type="match status" value="1"/>
</dbReference>
<evidence type="ECO:0000256" key="4">
    <source>
        <dbReference type="HAMAP-Rule" id="MF_01935"/>
    </source>
</evidence>
<comment type="catalytic activity">
    <reaction evidence="1 4">
        <text>chorismate = isochorismate</text>
        <dbReference type="Rhea" id="RHEA:18985"/>
        <dbReference type="ChEBI" id="CHEBI:29748"/>
        <dbReference type="ChEBI" id="CHEBI:29780"/>
        <dbReference type="EC" id="5.4.4.2"/>
    </reaction>
</comment>
<dbReference type="UniPathway" id="UPA00079"/>
<evidence type="ECO:0000313" key="6">
    <source>
        <dbReference type="EMBL" id="RCW66922.1"/>
    </source>
</evidence>
<dbReference type="SUPFAM" id="SSF56322">
    <property type="entry name" value="ADC synthase"/>
    <property type="match status" value="1"/>
</dbReference>
<dbReference type="Gene3D" id="3.60.120.10">
    <property type="entry name" value="Anthranilate synthase"/>
    <property type="match status" value="1"/>
</dbReference>
<dbReference type="Pfam" id="PF00425">
    <property type="entry name" value="Chorismate_bind"/>
    <property type="match status" value="1"/>
</dbReference>
<keyword evidence="3 4" id="KW-0413">Isomerase</keyword>